<protein>
    <recommendedName>
        <fullName evidence="3">Type II toxin-antitoxin system PemK/MazF family toxin</fullName>
    </recommendedName>
</protein>
<reference evidence="1 2" key="1">
    <citation type="submission" date="2021-04" db="EMBL/GenBank/DDBJ databases">
        <authorList>
            <person name="Ivanova A."/>
        </authorList>
    </citation>
    <scope>NUCLEOTIDE SEQUENCE [LARGE SCALE GENOMIC DNA]</scope>
    <source>
        <strain evidence="1 2">G18</strain>
    </source>
</reference>
<comment type="caution">
    <text evidence="1">The sequence shown here is derived from an EMBL/GenBank/DDBJ whole genome shotgun (WGS) entry which is preliminary data.</text>
</comment>
<dbReference type="EMBL" id="JAGKQQ010000001">
    <property type="protein sequence ID" value="MBP3955297.1"/>
    <property type="molecule type" value="Genomic_DNA"/>
</dbReference>
<accession>A0ABS5BNJ1</accession>
<gene>
    <name evidence="1" type="ORF">J8F10_08390</name>
</gene>
<dbReference type="Proteomes" id="UP000676565">
    <property type="component" value="Unassembled WGS sequence"/>
</dbReference>
<proteinExistence type="predicted"/>
<evidence type="ECO:0000313" key="2">
    <source>
        <dbReference type="Proteomes" id="UP000676565"/>
    </source>
</evidence>
<keyword evidence="2" id="KW-1185">Reference proteome</keyword>
<evidence type="ECO:0008006" key="3">
    <source>
        <dbReference type="Google" id="ProtNLM"/>
    </source>
</evidence>
<name>A0ABS5BNJ1_9BACT</name>
<evidence type="ECO:0000313" key="1">
    <source>
        <dbReference type="EMBL" id="MBP3955297.1"/>
    </source>
</evidence>
<sequence length="60" mass="6855">MSTRYNRWPACCRRDMVLYLEAERPEPNATQVTAPVLLLTDDQPTGTTILSFPKDRTRTG</sequence>
<dbReference type="RefSeq" id="WP_210653384.1">
    <property type="nucleotide sequence ID" value="NZ_JAGKQQ010000001.1"/>
</dbReference>
<organism evidence="1 2">
    <name type="scientific">Gemmata palustris</name>
    <dbReference type="NCBI Taxonomy" id="2822762"/>
    <lineage>
        <taxon>Bacteria</taxon>
        <taxon>Pseudomonadati</taxon>
        <taxon>Planctomycetota</taxon>
        <taxon>Planctomycetia</taxon>
        <taxon>Gemmatales</taxon>
        <taxon>Gemmataceae</taxon>
        <taxon>Gemmata</taxon>
    </lineage>
</organism>